<accession>A0A067S7V9</accession>
<dbReference type="HOGENOM" id="CLU_956578_0_0_1"/>
<gene>
    <name evidence="1" type="ORF">GALMADRAFT_147565</name>
</gene>
<evidence type="ECO:0000313" key="2">
    <source>
        <dbReference type="Proteomes" id="UP000027222"/>
    </source>
</evidence>
<dbReference type="EMBL" id="KL142419">
    <property type="protein sequence ID" value="KDR66921.1"/>
    <property type="molecule type" value="Genomic_DNA"/>
</dbReference>
<evidence type="ECO:0000313" key="1">
    <source>
        <dbReference type="EMBL" id="KDR66921.1"/>
    </source>
</evidence>
<dbReference type="Gene3D" id="3.80.10.10">
    <property type="entry name" value="Ribonuclease Inhibitor"/>
    <property type="match status" value="1"/>
</dbReference>
<protein>
    <submittedName>
        <fullName evidence="1">Uncharacterized protein</fullName>
    </submittedName>
</protein>
<organism evidence="1 2">
    <name type="scientific">Galerina marginata (strain CBS 339.88)</name>
    <dbReference type="NCBI Taxonomy" id="685588"/>
    <lineage>
        <taxon>Eukaryota</taxon>
        <taxon>Fungi</taxon>
        <taxon>Dikarya</taxon>
        <taxon>Basidiomycota</taxon>
        <taxon>Agaricomycotina</taxon>
        <taxon>Agaricomycetes</taxon>
        <taxon>Agaricomycetidae</taxon>
        <taxon>Agaricales</taxon>
        <taxon>Agaricineae</taxon>
        <taxon>Strophariaceae</taxon>
        <taxon>Galerina</taxon>
    </lineage>
</organism>
<proteinExistence type="predicted"/>
<sequence length="291" mass="33103">MPSQVTRIFSTVTLSTRVFARSPSDRRRRITSLDFQEIGRVIARSPSVAGYIRTLNCQLHPSDFENGDVSDILRKFNDLQSLTIKAHKHLREPSAVTGDEDQVKLMDYGLEQCTRSLHDALTRLVHLPTLMSLKLGHLLNLPIEVLAKAIGLHTLNIHRCQFTGAPPFHSSSNIAPSSFQLRTLKLYPDSSLNVDTLKNWSPQVMDSSKIQQVAFKFRAQDDRQQLEDLLNGMFSLETLTLEYTHWPPFNEPIMRAPDFRTLDNLHHLVIRCELLDGLKLQSEICSIVHIS</sequence>
<keyword evidence="2" id="KW-1185">Reference proteome</keyword>
<reference evidence="2" key="1">
    <citation type="journal article" date="2014" name="Proc. Natl. Acad. Sci. U.S.A.">
        <title>Extensive sampling of basidiomycete genomes demonstrates inadequacy of the white-rot/brown-rot paradigm for wood decay fungi.</title>
        <authorList>
            <person name="Riley R."/>
            <person name="Salamov A.A."/>
            <person name="Brown D.W."/>
            <person name="Nagy L.G."/>
            <person name="Floudas D."/>
            <person name="Held B.W."/>
            <person name="Levasseur A."/>
            <person name="Lombard V."/>
            <person name="Morin E."/>
            <person name="Otillar R."/>
            <person name="Lindquist E.A."/>
            <person name="Sun H."/>
            <person name="LaButti K.M."/>
            <person name="Schmutz J."/>
            <person name="Jabbour D."/>
            <person name="Luo H."/>
            <person name="Baker S.E."/>
            <person name="Pisabarro A.G."/>
            <person name="Walton J.D."/>
            <person name="Blanchette R.A."/>
            <person name="Henrissat B."/>
            <person name="Martin F."/>
            <person name="Cullen D."/>
            <person name="Hibbett D.S."/>
            <person name="Grigoriev I.V."/>
        </authorList>
    </citation>
    <scope>NUCLEOTIDE SEQUENCE [LARGE SCALE GENOMIC DNA]</scope>
    <source>
        <strain evidence="2">CBS 339.88</strain>
    </source>
</reference>
<dbReference type="InterPro" id="IPR032675">
    <property type="entry name" value="LRR_dom_sf"/>
</dbReference>
<name>A0A067S7V9_GALM3</name>
<dbReference type="Proteomes" id="UP000027222">
    <property type="component" value="Unassembled WGS sequence"/>
</dbReference>
<dbReference type="SUPFAM" id="SSF52058">
    <property type="entry name" value="L domain-like"/>
    <property type="match status" value="1"/>
</dbReference>
<dbReference type="AlphaFoldDB" id="A0A067S7V9"/>